<dbReference type="InterPro" id="IPR002481">
    <property type="entry name" value="FUR"/>
</dbReference>
<sequence length="73" mass="8603">MQYRNTRQRKIVLEAVQEHHDHPSADQIYLEIRAKDPRISRGTVYRNLNILSEEGQITHVKVPGADRYDCRTD</sequence>
<gene>
    <name evidence="1" type="ORF">LEA_19534</name>
</gene>
<dbReference type="InterPro" id="IPR036390">
    <property type="entry name" value="WH_DNA-bd_sf"/>
</dbReference>
<dbReference type="CDD" id="cd07153">
    <property type="entry name" value="Fur_like"/>
    <property type="match status" value="1"/>
</dbReference>
<comment type="caution">
    <text evidence="1">The sequence shown here is derived from an EMBL/GenBank/DDBJ whole genome shotgun (WGS) entry which is preliminary data.</text>
</comment>
<dbReference type="InterPro" id="IPR036388">
    <property type="entry name" value="WH-like_DNA-bd_sf"/>
</dbReference>
<protein>
    <submittedName>
        <fullName evidence="1">Ferric uptake regulator, Fur family</fullName>
    </submittedName>
</protein>
<dbReference type="AlphaFoldDB" id="K1RP66"/>
<dbReference type="SUPFAM" id="SSF46785">
    <property type="entry name" value="Winged helix' DNA-binding domain"/>
    <property type="match status" value="1"/>
</dbReference>
<name>K1RP66_9ZZZZ</name>
<dbReference type="Gene3D" id="1.10.10.10">
    <property type="entry name" value="Winged helix-like DNA-binding domain superfamily/Winged helix DNA-binding domain"/>
    <property type="match status" value="1"/>
</dbReference>
<dbReference type="Pfam" id="PF01475">
    <property type="entry name" value="FUR"/>
    <property type="match status" value="1"/>
</dbReference>
<dbReference type="PANTHER" id="PTHR33202">
    <property type="entry name" value="ZINC UPTAKE REGULATION PROTEIN"/>
    <property type="match status" value="1"/>
</dbReference>
<reference evidence="1" key="1">
    <citation type="journal article" date="2013" name="Environ. Microbiol.">
        <title>Microbiota from the distal guts of lean and obese adolescents exhibit partial functional redundancy besides clear differences in community structure.</title>
        <authorList>
            <person name="Ferrer M."/>
            <person name="Ruiz A."/>
            <person name="Lanza F."/>
            <person name="Haange S.B."/>
            <person name="Oberbach A."/>
            <person name="Till H."/>
            <person name="Bargiela R."/>
            <person name="Campoy C."/>
            <person name="Segura M.T."/>
            <person name="Richter M."/>
            <person name="von Bergen M."/>
            <person name="Seifert J."/>
            <person name="Suarez A."/>
        </authorList>
    </citation>
    <scope>NUCLEOTIDE SEQUENCE</scope>
</reference>
<dbReference type="GO" id="GO:0003700">
    <property type="term" value="F:DNA-binding transcription factor activity"/>
    <property type="evidence" value="ECO:0007669"/>
    <property type="project" value="InterPro"/>
</dbReference>
<accession>K1RP66</accession>
<dbReference type="PANTHER" id="PTHR33202:SF7">
    <property type="entry name" value="FERRIC UPTAKE REGULATION PROTEIN"/>
    <property type="match status" value="1"/>
</dbReference>
<dbReference type="GO" id="GO:0008270">
    <property type="term" value="F:zinc ion binding"/>
    <property type="evidence" value="ECO:0007669"/>
    <property type="project" value="TreeGrafter"/>
</dbReference>
<proteinExistence type="predicted"/>
<feature type="non-terminal residue" evidence="1">
    <location>
        <position position="73"/>
    </location>
</feature>
<evidence type="ECO:0000313" key="1">
    <source>
        <dbReference type="EMBL" id="EKC47118.1"/>
    </source>
</evidence>
<dbReference type="GO" id="GO:0000976">
    <property type="term" value="F:transcription cis-regulatory region binding"/>
    <property type="evidence" value="ECO:0007669"/>
    <property type="project" value="TreeGrafter"/>
</dbReference>
<dbReference type="EMBL" id="AJWY01013430">
    <property type="protein sequence ID" value="EKC47118.1"/>
    <property type="molecule type" value="Genomic_DNA"/>
</dbReference>
<dbReference type="GO" id="GO:0045892">
    <property type="term" value="P:negative regulation of DNA-templated transcription"/>
    <property type="evidence" value="ECO:0007669"/>
    <property type="project" value="TreeGrafter"/>
</dbReference>
<organism evidence="1">
    <name type="scientific">human gut metagenome</name>
    <dbReference type="NCBI Taxonomy" id="408170"/>
    <lineage>
        <taxon>unclassified sequences</taxon>
        <taxon>metagenomes</taxon>
        <taxon>organismal metagenomes</taxon>
    </lineage>
</organism>
<dbReference type="GO" id="GO:1900376">
    <property type="term" value="P:regulation of secondary metabolite biosynthetic process"/>
    <property type="evidence" value="ECO:0007669"/>
    <property type="project" value="TreeGrafter"/>
</dbReference>